<protein>
    <recommendedName>
        <fullName evidence="1">LTD domain-containing protein</fullName>
    </recommendedName>
</protein>
<dbReference type="Gene3D" id="2.60.120.260">
    <property type="entry name" value="Galactose-binding domain-like"/>
    <property type="match status" value="2"/>
</dbReference>
<dbReference type="Gene3D" id="2.60.40.1260">
    <property type="entry name" value="Lamin Tail domain"/>
    <property type="match status" value="1"/>
</dbReference>
<dbReference type="InterPro" id="IPR014867">
    <property type="entry name" value="Spore_coat_CotH_CotH2/3/7"/>
</dbReference>
<dbReference type="RefSeq" id="WP_353568615.1">
    <property type="nucleotide sequence ID" value="NZ_BAABRI010000027.1"/>
</dbReference>
<evidence type="ECO:0000259" key="1">
    <source>
        <dbReference type="PROSITE" id="PS51841"/>
    </source>
</evidence>
<feature type="domain" description="LTD" evidence="1">
    <location>
        <begin position="246"/>
        <end position="390"/>
    </location>
</feature>
<organism evidence="2 3">
    <name type="scientific">Haloferula sargassicola</name>
    <dbReference type="NCBI Taxonomy" id="490096"/>
    <lineage>
        <taxon>Bacteria</taxon>
        <taxon>Pseudomonadati</taxon>
        <taxon>Verrucomicrobiota</taxon>
        <taxon>Verrucomicrobiia</taxon>
        <taxon>Verrucomicrobiales</taxon>
        <taxon>Verrucomicrobiaceae</taxon>
        <taxon>Haloferula</taxon>
    </lineage>
</organism>
<reference evidence="2 3" key="1">
    <citation type="submission" date="2024-02" db="EMBL/GenBank/DDBJ databases">
        <title>Haloferula sargassicola NBRC 104335.</title>
        <authorList>
            <person name="Ichikawa N."/>
            <person name="Katano-Makiyama Y."/>
            <person name="Hidaka K."/>
        </authorList>
    </citation>
    <scope>NUCLEOTIDE SEQUENCE [LARGE SCALE GENOMIC DNA]</scope>
    <source>
        <strain evidence="2 3">NBRC 104335</strain>
    </source>
</reference>
<dbReference type="SUPFAM" id="SSF49785">
    <property type="entry name" value="Galactose-binding domain-like"/>
    <property type="match status" value="1"/>
</dbReference>
<dbReference type="EMBL" id="BAABRI010000027">
    <property type="protein sequence ID" value="GAA5484516.1"/>
    <property type="molecule type" value="Genomic_DNA"/>
</dbReference>
<dbReference type="InterPro" id="IPR001322">
    <property type="entry name" value="Lamin_tail_dom"/>
</dbReference>
<gene>
    <name evidence="2" type="ORF">Hsar01_03760</name>
</gene>
<name>A0ABP9UVU8_9BACT</name>
<dbReference type="InterPro" id="IPR008979">
    <property type="entry name" value="Galactose-bd-like_sf"/>
</dbReference>
<dbReference type="InterPro" id="IPR036415">
    <property type="entry name" value="Lamin_tail_dom_sf"/>
</dbReference>
<dbReference type="InterPro" id="IPR059177">
    <property type="entry name" value="GH29D-like_dom"/>
</dbReference>
<accession>A0ABP9UVU8</accession>
<dbReference type="SUPFAM" id="SSF74853">
    <property type="entry name" value="Lamin A/C globular tail domain"/>
    <property type="match status" value="1"/>
</dbReference>
<dbReference type="Pfam" id="PF13290">
    <property type="entry name" value="CHB_HEX_C_1"/>
    <property type="match status" value="1"/>
</dbReference>
<dbReference type="Pfam" id="PF00932">
    <property type="entry name" value="LTD"/>
    <property type="match status" value="2"/>
</dbReference>
<evidence type="ECO:0000313" key="2">
    <source>
        <dbReference type="EMBL" id="GAA5484516.1"/>
    </source>
</evidence>
<proteinExistence type="predicted"/>
<comment type="caution">
    <text evidence="2">The sequence shown here is derived from an EMBL/GenBank/DDBJ whole genome shotgun (WGS) entry which is preliminary data.</text>
</comment>
<dbReference type="PROSITE" id="PS51841">
    <property type="entry name" value="LTD"/>
    <property type="match status" value="1"/>
</dbReference>
<keyword evidence="3" id="KW-1185">Reference proteome</keyword>
<evidence type="ECO:0000313" key="3">
    <source>
        <dbReference type="Proteomes" id="UP001476282"/>
    </source>
</evidence>
<sequence length="1526" mass="163848">MTSRFLKIFALLMAGCWAGLPMVHAGVFYRYYRFSTERVRTGFNNSVQLGDFHFYTETGEVAEFPWITNPGGDNPDGEGPYNLVDDDPSTKWLDFNRAPLVFDFFEPVEIDHYGFTTANDATGRDPVRWTFEGSNNGSNWTLLDDRGGENQDVSTARYFTHQWEFNALPDKPEVEFSVSGGGAVSDKAVNVPSNGTATLTWDVTGATHVEVTRGIVIIASSDSGALEVSPAGTTNYSVTAENAAGTTTRQLTVYVGQPVEDVVIHEFVADATEDGGVLDEDREPSDWIELHNPNPFAVPLEGYGLTDDETLATVWLFPAGSTIDPDEYLVVFASGKNRAVAGAEYHTDFQLSKSGEYLALTDSEGGVVQAFEPAFPEMFEDVSYGVVPPENGGGLDYFTIPTPGAANDTLPGAPGALVEFITPPGTFTTSTQVELATAAPLAEIRYTTDGQNPDAGSTLYTGPIPITATTMVKARTFEAGHAPGEVAAETFVQLDGSLGSFSSDLPVVVVENFNAGAVPSDQTLQPAQLSLFEPDPVTGRTSLDSLPTDSHRCGIKRRGSSTLNNPKGNYRVEFWQDGSEEEKKVRLLGLSEHDEWVLYAPYYYDRSLIRNAFLFGLSNDIGDWAPRTRFCEVYLNTDGGPVTAGDYQGVYVLMERISRDGDRVDIDRLAASDNAAPEVTGGYILSIDRPDPEDQGFRSALGHPFDPPNANPQPFFNHVYPKEQNITPEQSSYIRGYIDDMEAALYGSNFTDPETGYRAWLDTAPTIDHHLMVTFSKDPDGLRLSTYLYKPRLGKLAFGPLWDFDRSMGPDGDDRAESPQGWDPKPERAEFFGYDYWGRLFEDPDFMQEWIDRWQELRRGPFADAAMQARVDQMAAELEESQVRNAQRWPNVAPNGGDLTTLGGYDGEIDHLKNWMFQRAAWIDSQFVAPPVISPGGQVAAGTVVTAQPVGGTLWYTLDGSDPRLPGGAVNPAAVSIDGGAVETVLFDEASGQVEVLRPTSGSPGTTAWTVPGFDATGWITGNFGVGYETGSGYQSYLSTIVHNGSGGAPTSVYVRVPFEVSLPGSGYDSLTLRVRYDDGFVAYLNGTRVLTVNAPASLGWNSAAPDTHSDSQAVNLIDFDLSAYSNLLVDGPNLLAIHALNDGTANSTNTGSSSSDMLLSAEMTATYTATGSGDLVIDDTTRVIARSLFEGQWSGPVNATYVVGKPATAANLVVSEIMYHPTNPTPEEESAGYLDDGDFEFLELQNISNDTIDLSGVVISDCFDFDFTGAEITLLPPGGCVLVVRNRTAAELRYGSGLPIAGAWGDPNAADGGSNLSNGGERIIVTAADGSPIRDFEYDDKAPWPVEPDGDGPSLELISPFTSPDHAVATNWRSSADSNGTPGTGQGVFETWAASHFSETQLADPAVSGPAADPDGDGLVNSVELVFGGDPLIASPGLLPAAALEEIEVGGETDVYLTLTFTRDPSVPGYSSQPQFSSSLGAWSTGGVLVATGVNPDGTETVTYRDPTPAPAGRRFARVLVSGSL</sequence>
<dbReference type="Proteomes" id="UP001476282">
    <property type="component" value="Unassembled WGS sequence"/>
</dbReference>
<dbReference type="Pfam" id="PF08757">
    <property type="entry name" value="CotH"/>
    <property type="match status" value="1"/>
</dbReference>